<keyword evidence="1" id="KW-0472">Membrane</keyword>
<evidence type="ECO:0008006" key="4">
    <source>
        <dbReference type="Google" id="ProtNLM"/>
    </source>
</evidence>
<dbReference type="Proteomes" id="UP000186058">
    <property type="component" value="Unassembled WGS sequence"/>
</dbReference>
<evidence type="ECO:0000313" key="2">
    <source>
        <dbReference type="EMBL" id="OKP77547.1"/>
    </source>
</evidence>
<reference evidence="2 3" key="1">
    <citation type="submission" date="2016-03" db="EMBL/GenBank/DDBJ databases">
        <authorList>
            <person name="Sant'Anna F.H."/>
            <person name="Ambrosini A."/>
            <person name="Souza R."/>
            <person name="Bach E."/>
            <person name="Fernandes G."/>
            <person name="Balsanelli E."/>
            <person name="Baura V.A."/>
            <person name="Souza E.M."/>
            <person name="Passaglia L."/>
        </authorList>
    </citation>
    <scope>NUCLEOTIDE SEQUENCE [LARGE SCALE GENOMIC DNA]</scope>
    <source>
        <strain evidence="2 3">P26E</strain>
    </source>
</reference>
<keyword evidence="1" id="KW-0812">Transmembrane</keyword>
<dbReference type="EMBL" id="LVWI01000103">
    <property type="protein sequence ID" value="OKP77547.1"/>
    <property type="molecule type" value="Genomic_DNA"/>
</dbReference>
<keyword evidence="3" id="KW-1185">Reference proteome</keyword>
<feature type="transmembrane region" description="Helical" evidence="1">
    <location>
        <begin position="6"/>
        <end position="22"/>
    </location>
</feature>
<organism evidence="2 3">
    <name type="scientific">Paenibacillus helianthi</name>
    <dbReference type="NCBI Taxonomy" id="1349432"/>
    <lineage>
        <taxon>Bacteria</taxon>
        <taxon>Bacillati</taxon>
        <taxon>Bacillota</taxon>
        <taxon>Bacilli</taxon>
        <taxon>Bacillales</taxon>
        <taxon>Paenibacillaceae</taxon>
        <taxon>Paenibacillus</taxon>
    </lineage>
</organism>
<comment type="caution">
    <text evidence="2">The sequence shown here is derived from an EMBL/GenBank/DDBJ whole genome shotgun (WGS) entry which is preliminary data.</text>
</comment>
<accession>A0ABX3EGI3</accession>
<evidence type="ECO:0000256" key="1">
    <source>
        <dbReference type="SAM" id="Phobius"/>
    </source>
</evidence>
<gene>
    <name evidence="2" type="ORF">A3844_29410</name>
</gene>
<feature type="transmembrane region" description="Helical" evidence="1">
    <location>
        <begin position="29"/>
        <end position="51"/>
    </location>
</feature>
<name>A0ABX3EGI3_9BACL</name>
<sequence>MIELIIGLSIAAILMLVEYLLSVKLENPLWGGILPLILIIGTAYVFMNGILQPNSKTLFPFLLLISFILGDWGTGREKHIKNRKAELEKMKIKDIEY</sequence>
<keyword evidence="1" id="KW-1133">Transmembrane helix</keyword>
<protein>
    <recommendedName>
        <fullName evidence="4">DUF4491 domain-containing protein</fullName>
    </recommendedName>
</protein>
<feature type="transmembrane region" description="Helical" evidence="1">
    <location>
        <begin position="57"/>
        <end position="74"/>
    </location>
</feature>
<dbReference type="RefSeq" id="WP_074084461.1">
    <property type="nucleotide sequence ID" value="NZ_LVWI01000103.1"/>
</dbReference>
<proteinExistence type="predicted"/>
<evidence type="ECO:0000313" key="3">
    <source>
        <dbReference type="Proteomes" id="UP000186058"/>
    </source>
</evidence>